<keyword evidence="3" id="KW-0677">Repeat</keyword>
<dbReference type="Proteomes" id="UP000007797">
    <property type="component" value="Unassembled WGS sequence"/>
</dbReference>
<dbReference type="InterPro" id="IPR050505">
    <property type="entry name" value="WDR55/POC1"/>
</dbReference>
<dbReference type="SMART" id="SM00320">
    <property type="entry name" value="WD40"/>
    <property type="match status" value="7"/>
</dbReference>
<name>F4PVF0_CACFS</name>
<feature type="compositionally biased region" description="Acidic residues" evidence="5">
    <location>
        <begin position="313"/>
        <end position="351"/>
    </location>
</feature>
<evidence type="ECO:0000256" key="1">
    <source>
        <dbReference type="ARBA" id="ARBA00007625"/>
    </source>
</evidence>
<dbReference type="GeneID" id="14872132"/>
<feature type="compositionally biased region" description="Basic residues" evidence="5">
    <location>
        <begin position="430"/>
        <end position="444"/>
    </location>
</feature>
<evidence type="ECO:0000256" key="5">
    <source>
        <dbReference type="SAM" id="MobiDB-lite"/>
    </source>
</evidence>
<keyword evidence="2 4" id="KW-0853">WD repeat</keyword>
<evidence type="ECO:0000313" key="7">
    <source>
        <dbReference type="Proteomes" id="UP000007797"/>
    </source>
</evidence>
<evidence type="ECO:0000313" key="6">
    <source>
        <dbReference type="EMBL" id="EGG19964.1"/>
    </source>
</evidence>
<dbReference type="OrthoDB" id="2288928at2759"/>
<evidence type="ECO:0000256" key="3">
    <source>
        <dbReference type="ARBA" id="ARBA00022737"/>
    </source>
</evidence>
<organism evidence="6 7">
    <name type="scientific">Cavenderia fasciculata</name>
    <name type="common">Slime mold</name>
    <name type="synonym">Dictyostelium fasciculatum</name>
    <dbReference type="NCBI Taxonomy" id="261658"/>
    <lineage>
        <taxon>Eukaryota</taxon>
        <taxon>Amoebozoa</taxon>
        <taxon>Evosea</taxon>
        <taxon>Eumycetozoa</taxon>
        <taxon>Dictyostelia</taxon>
        <taxon>Acytosteliales</taxon>
        <taxon>Cavenderiaceae</taxon>
        <taxon>Cavenderia</taxon>
    </lineage>
</organism>
<dbReference type="KEGG" id="dfa:DFA_07075"/>
<dbReference type="EMBL" id="GL883013">
    <property type="protein sequence ID" value="EGG19964.1"/>
    <property type="molecule type" value="Genomic_DNA"/>
</dbReference>
<evidence type="ECO:0000256" key="4">
    <source>
        <dbReference type="PROSITE-ProRule" id="PRU00221"/>
    </source>
</evidence>
<feature type="compositionally biased region" description="Low complexity" evidence="5">
    <location>
        <begin position="354"/>
        <end position="368"/>
    </location>
</feature>
<protein>
    <submittedName>
        <fullName evidence="6">WD40 repeat-containing protein</fullName>
    </submittedName>
</protein>
<dbReference type="InterPro" id="IPR015943">
    <property type="entry name" value="WD40/YVTN_repeat-like_dom_sf"/>
</dbReference>
<sequence>MSDEELAPLDIPFDINLFSVNFHPTDDLVVVSDAEGTVKLFRYSLEENQQLLSLRLHHSGCREARFSTDGKYIFTASSDHSMKVVDVNTGQVLFTREEAHDKDFMLFTGDDEGTVKVWDMRQQNLVCEFQEHADFISEIITIDDRHIIATSGDGGVSKYNFVRRSLDDISEKSDNELLSVISMEDNQTLVCGSQDGTVYIYDINNLEHPKKFKGHPLSVDTLLKVNETSFLSGSSDGIIRFVGLKPKKLLGVIGEHQGFPVEKMAISRDNRYLGSISHDLSLKFWNVFHLYNDEDDEQRSSSASGDVGQMDEGQYEDDDQEDEDDDDEEVDMDSEDDSDSSSDDDMIDSDSEVIKQNKQKLMMMMAAKGKVKVGDSDEEEEQDESEDDDNSDDEDDSDDDNNTQKPKKVSKKQLHQQEQDKWKQGSQQPNKKKNKKKKSFYNGL</sequence>
<dbReference type="STRING" id="1054147.F4PVF0"/>
<comment type="similarity">
    <text evidence="1">Belongs to the WD repeat WDR55 family.</text>
</comment>
<feature type="compositionally biased region" description="Acidic residues" evidence="5">
    <location>
        <begin position="376"/>
        <end position="401"/>
    </location>
</feature>
<dbReference type="Gene3D" id="2.130.10.10">
    <property type="entry name" value="YVTN repeat-like/Quinoprotein amine dehydrogenase"/>
    <property type="match status" value="2"/>
</dbReference>
<accession>F4PVF0</accession>
<evidence type="ECO:0000256" key="2">
    <source>
        <dbReference type="ARBA" id="ARBA00022574"/>
    </source>
</evidence>
<dbReference type="InterPro" id="IPR036322">
    <property type="entry name" value="WD40_repeat_dom_sf"/>
</dbReference>
<dbReference type="Pfam" id="PF24796">
    <property type="entry name" value="WDR55"/>
    <property type="match status" value="1"/>
</dbReference>
<proteinExistence type="inferred from homology"/>
<reference evidence="7" key="1">
    <citation type="journal article" date="2011" name="Genome Res.">
        <title>Phylogeny-wide analysis of social amoeba genomes highlights ancient origins for complex intercellular communication.</title>
        <authorList>
            <person name="Heidel A.J."/>
            <person name="Lawal H.M."/>
            <person name="Felder M."/>
            <person name="Schilde C."/>
            <person name="Helps N.R."/>
            <person name="Tunggal B."/>
            <person name="Rivero F."/>
            <person name="John U."/>
            <person name="Schleicher M."/>
            <person name="Eichinger L."/>
            <person name="Platzer M."/>
            <person name="Noegel A.A."/>
            <person name="Schaap P."/>
            <person name="Gloeckner G."/>
        </authorList>
    </citation>
    <scope>NUCLEOTIDE SEQUENCE [LARGE SCALE GENOMIC DNA]</scope>
    <source>
        <strain evidence="7">SH3</strain>
    </source>
</reference>
<dbReference type="AlphaFoldDB" id="F4PVF0"/>
<feature type="compositionally biased region" description="Basic residues" evidence="5">
    <location>
        <begin position="405"/>
        <end position="414"/>
    </location>
</feature>
<feature type="repeat" description="WD" evidence="4">
    <location>
        <begin position="105"/>
        <end position="128"/>
    </location>
</feature>
<dbReference type="PROSITE" id="PS50082">
    <property type="entry name" value="WD_REPEATS_2"/>
    <property type="match status" value="2"/>
</dbReference>
<dbReference type="PANTHER" id="PTHR44019:SF20">
    <property type="entry name" value="WD REPEAT-CONTAINING PROTEIN 55"/>
    <property type="match status" value="1"/>
</dbReference>
<feature type="repeat" description="WD" evidence="4">
    <location>
        <begin position="54"/>
        <end position="95"/>
    </location>
</feature>
<dbReference type="OMA" id="QAIHPTE"/>
<dbReference type="SUPFAM" id="SSF50978">
    <property type="entry name" value="WD40 repeat-like"/>
    <property type="match status" value="1"/>
</dbReference>
<dbReference type="PANTHER" id="PTHR44019">
    <property type="entry name" value="WD REPEAT-CONTAINING PROTEIN 55"/>
    <property type="match status" value="1"/>
</dbReference>
<feature type="region of interest" description="Disordered" evidence="5">
    <location>
        <begin position="296"/>
        <end position="444"/>
    </location>
</feature>
<dbReference type="RefSeq" id="XP_004366947.1">
    <property type="nucleotide sequence ID" value="XM_004366890.1"/>
</dbReference>
<gene>
    <name evidence="6" type="ORF">DFA_07075</name>
</gene>
<keyword evidence="7" id="KW-1185">Reference proteome</keyword>
<dbReference type="InterPro" id="IPR001680">
    <property type="entry name" value="WD40_rpt"/>
</dbReference>